<sequence length="470" mass="53196">MEVENTLANLTNRVIVLENLVALRIQQVADARTALAAARVHVADYKNINRDAVTYALPNELLAAIFEAGSTDLPVFPQIVEFPITVSRVSRHWREIALHTPSLWSTIHIHENTSYPKLLDAYLDRSGACPLDIVVDHQNRYPEARIFRETFYLHKILPHIDRWRSLWIGAASNEIACILLPHLRNFRAPLLKRLVVFGQEDAMGYDTHLNVFMGGAPHLSFISLTALNMQSCWPPLAALTNLELKWTARPTSHGDFRRMVVTALSLRKLSLWAGAVDFDITSPICIPSLESFEITRFAGVDDKQECDVSIPLLALEMPALKNLAIPLMEADHFSKVADLLRVQMLQHNFPRLQHLDLSSSVIHQRDAAEFMAAFPTVVHVSLLGHRPYLHCYSVLEVLSRDRSLDSPLWPQLSKITLDGIDEHGANLLHTVLQNRIHIGRPIASVTSKSFNGIPKHILERLRQDVQLWEY</sequence>
<evidence type="ECO:0000313" key="3">
    <source>
        <dbReference type="Proteomes" id="UP000054166"/>
    </source>
</evidence>
<reference evidence="2 3" key="1">
    <citation type="submission" date="2014-04" db="EMBL/GenBank/DDBJ databases">
        <authorList>
            <consortium name="DOE Joint Genome Institute"/>
            <person name="Kuo A."/>
            <person name="Tarkka M."/>
            <person name="Buscot F."/>
            <person name="Kohler A."/>
            <person name="Nagy L.G."/>
            <person name="Floudas D."/>
            <person name="Copeland A."/>
            <person name="Barry K.W."/>
            <person name="Cichocki N."/>
            <person name="Veneault-Fourrey C."/>
            <person name="LaButti K."/>
            <person name="Lindquist E.A."/>
            <person name="Lipzen A."/>
            <person name="Lundell T."/>
            <person name="Morin E."/>
            <person name="Murat C."/>
            <person name="Sun H."/>
            <person name="Tunlid A."/>
            <person name="Henrissat B."/>
            <person name="Grigoriev I.V."/>
            <person name="Hibbett D.S."/>
            <person name="Martin F."/>
            <person name="Nordberg H.P."/>
            <person name="Cantor M.N."/>
            <person name="Hua S.X."/>
        </authorList>
    </citation>
    <scope>NUCLEOTIDE SEQUENCE [LARGE SCALE GENOMIC DNA]</scope>
    <source>
        <strain evidence="2 3">F 1598</strain>
    </source>
</reference>
<evidence type="ECO:0000259" key="1">
    <source>
        <dbReference type="Pfam" id="PF12937"/>
    </source>
</evidence>
<proteinExistence type="predicted"/>
<dbReference type="InterPro" id="IPR032675">
    <property type="entry name" value="LRR_dom_sf"/>
</dbReference>
<dbReference type="HOGENOM" id="CLU_020999_3_3_1"/>
<feature type="domain" description="F-box" evidence="1">
    <location>
        <begin position="56"/>
        <end position="109"/>
    </location>
</feature>
<dbReference type="OrthoDB" id="3155440at2759"/>
<keyword evidence="3" id="KW-1185">Reference proteome</keyword>
<evidence type="ECO:0000313" key="2">
    <source>
        <dbReference type="EMBL" id="KIM74878.1"/>
    </source>
</evidence>
<name>A0A0C3ALV2_PILCF</name>
<protein>
    <recommendedName>
        <fullName evidence="1">F-box domain-containing protein</fullName>
    </recommendedName>
</protein>
<dbReference type="Gene3D" id="3.80.10.10">
    <property type="entry name" value="Ribonuclease Inhibitor"/>
    <property type="match status" value="1"/>
</dbReference>
<accession>A0A0C3ALV2</accession>
<dbReference type="InterPro" id="IPR001810">
    <property type="entry name" value="F-box_dom"/>
</dbReference>
<dbReference type="STRING" id="765440.A0A0C3ALV2"/>
<reference evidence="3" key="2">
    <citation type="submission" date="2015-01" db="EMBL/GenBank/DDBJ databases">
        <title>Evolutionary Origins and Diversification of the Mycorrhizal Mutualists.</title>
        <authorList>
            <consortium name="DOE Joint Genome Institute"/>
            <consortium name="Mycorrhizal Genomics Consortium"/>
            <person name="Kohler A."/>
            <person name="Kuo A."/>
            <person name="Nagy L.G."/>
            <person name="Floudas D."/>
            <person name="Copeland A."/>
            <person name="Barry K.W."/>
            <person name="Cichocki N."/>
            <person name="Veneault-Fourrey C."/>
            <person name="LaButti K."/>
            <person name="Lindquist E.A."/>
            <person name="Lipzen A."/>
            <person name="Lundell T."/>
            <person name="Morin E."/>
            <person name="Murat C."/>
            <person name="Riley R."/>
            <person name="Ohm R."/>
            <person name="Sun H."/>
            <person name="Tunlid A."/>
            <person name="Henrissat B."/>
            <person name="Grigoriev I.V."/>
            <person name="Hibbett D.S."/>
            <person name="Martin F."/>
        </authorList>
    </citation>
    <scope>NUCLEOTIDE SEQUENCE [LARGE SCALE GENOMIC DNA]</scope>
    <source>
        <strain evidence="3">F 1598</strain>
    </source>
</reference>
<dbReference type="AlphaFoldDB" id="A0A0C3ALV2"/>
<dbReference type="Proteomes" id="UP000054166">
    <property type="component" value="Unassembled WGS sequence"/>
</dbReference>
<dbReference type="InParanoid" id="A0A0C3ALV2"/>
<dbReference type="EMBL" id="KN833054">
    <property type="protein sequence ID" value="KIM74878.1"/>
    <property type="molecule type" value="Genomic_DNA"/>
</dbReference>
<dbReference type="Gene3D" id="1.20.1280.50">
    <property type="match status" value="1"/>
</dbReference>
<dbReference type="Pfam" id="PF12937">
    <property type="entry name" value="F-box-like"/>
    <property type="match status" value="1"/>
</dbReference>
<organism evidence="2 3">
    <name type="scientific">Piloderma croceum (strain F 1598)</name>
    <dbReference type="NCBI Taxonomy" id="765440"/>
    <lineage>
        <taxon>Eukaryota</taxon>
        <taxon>Fungi</taxon>
        <taxon>Dikarya</taxon>
        <taxon>Basidiomycota</taxon>
        <taxon>Agaricomycotina</taxon>
        <taxon>Agaricomycetes</taxon>
        <taxon>Agaricomycetidae</taxon>
        <taxon>Atheliales</taxon>
        <taxon>Atheliaceae</taxon>
        <taxon>Piloderma</taxon>
    </lineage>
</organism>
<gene>
    <name evidence="2" type="ORF">PILCRDRAFT_692209</name>
</gene>